<dbReference type="AlphaFoldDB" id="E4S7X6"/>
<feature type="transmembrane region" description="Helical" evidence="5">
    <location>
        <begin position="243"/>
        <end position="261"/>
    </location>
</feature>
<evidence type="ECO:0000256" key="5">
    <source>
        <dbReference type="SAM" id="Phobius"/>
    </source>
</evidence>
<dbReference type="STRING" id="632335.Calkr_2441"/>
<protein>
    <submittedName>
        <fullName evidence="7">O-antigen polymerase</fullName>
    </submittedName>
</protein>
<dbReference type="eggNOG" id="COG3307">
    <property type="taxonomic scope" value="Bacteria"/>
</dbReference>
<comment type="subcellular location">
    <subcellularLocation>
        <location evidence="1">Membrane</location>
        <topology evidence="1">Multi-pass membrane protein</topology>
    </subcellularLocation>
</comment>
<feature type="transmembrane region" description="Helical" evidence="5">
    <location>
        <begin position="331"/>
        <end position="353"/>
    </location>
</feature>
<evidence type="ECO:0000256" key="4">
    <source>
        <dbReference type="ARBA" id="ARBA00023136"/>
    </source>
</evidence>
<reference key="1">
    <citation type="submission" date="2010-11" db="EMBL/GenBank/DDBJ databases">
        <title>Complete sequence of chromosome of Caldicellulosiruptor kristjanssonii 177R1B.</title>
        <authorList>
            <consortium name="US DOE Joint Genome Institute"/>
            <person name="Lucas S."/>
            <person name="Copeland A."/>
            <person name="Lapidus A."/>
            <person name="Cheng J.-F."/>
            <person name="Bruce D."/>
            <person name="Goodwin L."/>
            <person name="Pitluck S."/>
            <person name="Davenport K."/>
            <person name="Detter J.C."/>
            <person name="Han C."/>
            <person name="Tapia R."/>
            <person name="Land M."/>
            <person name="Hauser L."/>
            <person name="Jeffries C."/>
            <person name="Kyrpides N."/>
            <person name="Ivanova N."/>
            <person name="Mikhailova N."/>
            <person name="Blumer-Schuette S.E."/>
            <person name="Kelly R.M."/>
            <person name="Woyke T."/>
        </authorList>
    </citation>
    <scope>NUCLEOTIDE SEQUENCE</scope>
    <source>
        <strain>177R1B</strain>
    </source>
</reference>
<dbReference type="RefSeq" id="WP_013433590.1">
    <property type="nucleotide sequence ID" value="NC_014721.1"/>
</dbReference>
<evidence type="ECO:0000256" key="3">
    <source>
        <dbReference type="ARBA" id="ARBA00022989"/>
    </source>
</evidence>
<dbReference type="InterPro" id="IPR051533">
    <property type="entry name" value="WaaL-like"/>
</dbReference>
<name>E4S7X6_CALA7</name>
<feature type="transmembrane region" description="Helical" evidence="5">
    <location>
        <begin position="138"/>
        <end position="155"/>
    </location>
</feature>
<gene>
    <name evidence="7" type="ordered locus">Calkr_2441</name>
</gene>
<dbReference type="EMBL" id="CP002326">
    <property type="protein sequence ID" value="ADQ41876.1"/>
    <property type="molecule type" value="Genomic_DNA"/>
</dbReference>
<feature type="transmembrane region" description="Helical" evidence="5">
    <location>
        <begin position="198"/>
        <end position="231"/>
    </location>
</feature>
<sequence>MTENSYEKKTNILLIECYWFIYYFSNAITLLFFKENPKLGTAANIFIKAVYLIILICYSAIYKRKVLFQTKEISSQYKYMPIPVILLCIWVFISILWTSANLYSSLGYWVMLLLEVIPVIVYIFLFPFDLILKGTVNGIIYGGLTICIIAVFNGFSQTGRLGNEDFFHPNIIGNLTAIALITYFTTMDKRRCKSNIYNIVIVGFFASVLLLTVSKTAIIAFIITLIVFTFIIQTKSSSFGQSVKLLIMITPLVIGILMFFGKYTSTYFNKYLETEKLVRTLTGRTLIWDISIQLIKENWILGYGFMAFREVIGGGLFHVRIGSAHNDYLNVLFNFGAVGLTLYIYVLLLYLIYSLKVLKYIKQTNYINFAICLFIYFFIRGMTEGNLTSFNFLMPLLILNITYLKKQLTQIAF</sequence>
<evidence type="ECO:0000256" key="2">
    <source>
        <dbReference type="ARBA" id="ARBA00022692"/>
    </source>
</evidence>
<proteinExistence type="predicted"/>
<evidence type="ECO:0000256" key="1">
    <source>
        <dbReference type="ARBA" id="ARBA00004141"/>
    </source>
</evidence>
<feature type="transmembrane region" description="Helical" evidence="5">
    <location>
        <begin position="388"/>
        <end position="404"/>
    </location>
</feature>
<evidence type="ECO:0000313" key="8">
    <source>
        <dbReference type="Proteomes" id="UP000009256"/>
    </source>
</evidence>
<feature type="transmembrane region" description="Helical" evidence="5">
    <location>
        <begin position="300"/>
        <end position="319"/>
    </location>
</feature>
<feature type="transmembrane region" description="Helical" evidence="5">
    <location>
        <begin position="39"/>
        <end position="61"/>
    </location>
</feature>
<organism evidence="7 8">
    <name type="scientific">Caldicellulosiruptor acetigenus (strain ATCC 700853 / DSM 12137 / I77R1B)</name>
    <name type="common">Caldicellulosiruptor kristjanssonii</name>
    <dbReference type="NCBI Taxonomy" id="632335"/>
    <lineage>
        <taxon>Bacteria</taxon>
        <taxon>Bacillati</taxon>
        <taxon>Bacillota</taxon>
        <taxon>Bacillota incertae sedis</taxon>
        <taxon>Caldicellulosiruptorales</taxon>
        <taxon>Caldicellulosiruptoraceae</taxon>
        <taxon>Caldicellulosiruptor</taxon>
    </lineage>
</organism>
<feature type="transmembrane region" description="Helical" evidence="5">
    <location>
        <begin position="365"/>
        <end position="382"/>
    </location>
</feature>
<dbReference type="HOGENOM" id="CLU_701663_0_0_9"/>
<keyword evidence="3 5" id="KW-1133">Transmembrane helix</keyword>
<keyword evidence="2 5" id="KW-0812">Transmembrane</keyword>
<dbReference type="Proteomes" id="UP000009256">
    <property type="component" value="Chromosome"/>
</dbReference>
<dbReference type="KEGG" id="cki:Calkr_2441"/>
<dbReference type="InterPro" id="IPR007016">
    <property type="entry name" value="O-antigen_ligase-rel_domated"/>
</dbReference>
<dbReference type="OrthoDB" id="1951378at2"/>
<feature type="transmembrane region" description="Helical" evidence="5">
    <location>
        <begin position="106"/>
        <end position="126"/>
    </location>
</feature>
<evidence type="ECO:0000313" key="7">
    <source>
        <dbReference type="EMBL" id="ADQ41876.1"/>
    </source>
</evidence>
<feature type="transmembrane region" description="Helical" evidence="5">
    <location>
        <begin position="167"/>
        <end position="186"/>
    </location>
</feature>
<evidence type="ECO:0000259" key="6">
    <source>
        <dbReference type="Pfam" id="PF04932"/>
    </source>
</evidence>
<dbReference type="GO" id="GO:0016020">
    <property type="term" value="C:membrane"/>
    <property type="evidence" value="ECO:0007669"/>
    <property type="project" value="UniProtKB-SubCell"/>
</dbReference>
<keyword evidence="8" id="KW-1185">Reference proteome</keyword>
<dbReference type="PANTHER" id="PTHR37422:SF17">
    <property type="entry name" value="O-ANTIGEN LIGASE"/>
    <property type="match status" value="1"/>
</dbReference>
<accession>E4S7X6</accession>
<feature type="transmembrane region" description="Helical" evidence="5">
    <location>
        <begin position="12"/>
        <end position="33"/>
    </location>
</feature>
<keyword evidence="4 5" id="KW-0472">Membrane</keyword>
<dbReference type="PANTHER" id="PTHR37422">
    <property type="entry name" value="TEICHURONIC ACID BIOSYNTHESIS PROTEIN TUAE"/>
    <property type="match status" value="1"/>
</dbReference>
<feature type="transmembrane region" description="Helical" evidence="5">
    <location>
        <begin position="82"/>
        <end position="100"/>
    </location>
</feature>
<feature type="domain" description="O-antigen ligase-related" evidence="6">
    <location>
        <begin position="204"/>
        <end position="344"/>
    </location>
</feature>
<dbReference type="Pfam" id="PF04932">
    <property type="entry name" value="Wzy_C"/>
    <property type="match status" value="1"/>
</dbReference>
<reference evidence="7 8" key="2">
    <citation type="journal article" date="2011" name="J. Bacteriol.">
        <title>Complete genome sequences for the anaerobic, extremely thermophilic plant biomass-degrading bacteria Caldicellulosiruptor hydrothermalis, Caldicellulosiruptor kristjanssonii, Caldicellulosiruptor kronotskyensis, Caldicellulosiruptor owensenis, and Caldicellulosiruptor lactoaceticus.</title>
        <authorList>
            <person name="Blumer-Schuette S.E."/>
            <person name="Ozdemir I."/>
            <person name="Mistry D."/>
            <person name="Lucas S."/>
            <person name="Lapidus A."/>
            <person name="Cheng J.F."/>
            <person name="Goodwin L.A."/>
            <person name="Pitluck S."/>
            <person name="Land M.L."/>
            <person name="Hauser L.J."/>
            <person name="Woyke T."/>
            <person name="Mikhailova N."/>
            <person name="Pati A."/>
            <person name="Kyrpides N.C."/>
            <person name="Ivanova N."/>
            <person name="Detter J.C."/>
            <person name="Walston-Davenport K."/>
            <person name="Han S."/>
            <person name="Adams M.W."/>
            <person name="Kelly R.M."/>
        </authorList>
    </citation>
    <scope>NUCLEOTIDE SEQUENCE [LARGE SCALE GENOMIC DNA]</scope>
    <source>
        <strain evidence="8">ATCC 700853 / DSM 12137 / I77R1B</strain>
    </source>
</reference>